<dbReference type="GO" id="GO:0051723">
    <property type="term" value="F:protein methylesterase activity"/>
    <property type="evidence" value="ECO:0007669"/>
    <property type="project" value="UniProtKB-EC"/>
</dbReference>
<evidence type="ECO:0000256" key="3">
    <source>
        <dbReference type="ARBA" id="ARBA00020672"/>
    </source>
</evidence>
<dbReference type="InterPro" id="IPR016812">
    <property type="entry name" value="PPase_methylesterase_euk"/>
</dbReference>
<evidence type="ECO:0000256" key="4">
    <source>
        <dbReference type="ARBA" id="ARBA00022487"/>
    </source>
</evidence>
<dbReference type="Pfam" id="PF12697">
    <property type="entry name" value="Abhydrolase_6"/>
    <property type="match status" value="1"/>
</dbReference>
<dbReference type="SUPFAM" id="SSF53474">
    <property type="entry name" value="alpha/beta-Hydrolases"/>
    <property type="match status" value="1"/>
</dbReference>
<sequence>KQLFSIQQTYRNSSTGISYNTFYCPPKDENTPILVCHHGAGSSAMTFWNLIKLCHDELGYGAFAYDARGHGDSSKSESMDLSLSLFVDDFVFVLHQFYALNKPLNTICLVGHSLGGSVLIEFLSTRFKDLEYPQIGGIVVLDIVEELATKALISTDSFNRNMPKSFRSYLEAVQWHLDSRLLHNYDSAKVSVYHLIEPDLSGRLTWKCKFDSLSEFWSTWFPGFSKKFIESTKGAVSKLLILSTNETLDKDLMIGQMQGKYQLIVLNNSSGTGHFVHEDVPKKSMLSVLNFIRR</sequence>
<feature type="non-terminal residue" evidence="9">
    <location>
        <position position="294"/>
    </location>
</feature>
<dbReference type="InterPro" id="IPR029058">
    <property type="entry name" value="AB_hydrolase_fold"/>
</dbReference>
<organism evidence="9 10">
    <name type="scientific">Metschnikowia bicuspidata</name>
    <dbReference type="NCBI Taxonomy" id="27322"/>
    <lineage>
        <taxon>Eukaryota</taxon>
        <taxon>Fungi</taxon>
        <taxon>Dikarya</taxon>
        <taxon>Ascomycota</taxon>
        <taxon>Saccharomycotina</taxon>
        <taxon>Pichiomycetes</taxon>
        <taxon>Metschnikowiaceae</taxon>
        <taxon>Metschnikowia</taxon>
    </lineage>
</organism>
<evidence type="ECO:0000256" key="7">
    <source>
        <dbReference type="PIRSR" id="PIRSR022950-1"/>
    </source>
</evidence>
<keyword evidence="5 9" id="KW-0378">Hydrolase</keyword>
<dbReference type="Gene3D" id="3.40.50.1820">
    <property type="entry name" value="alpha/beta hydrolase"/>
    <property type="match status" value="1"/>
</dbReference>
<dbReference type="PANTHER" id="PTHR14189">
    <property type="entry name" value="PROTEIN PHOSPHATASE METHYLESTERASE-1 RELATED"/>
    <property type="match status" value="1"/>
</dbReference>
<gene>
    <name evidence="9" type="ORF">METBISCDRAFT_3364</name>
</gene>
<feature type="active site" evidence="7">
    <location>
        <position position="274"/>
    </location>
</feature>
<keyword evidence="4" id="KW-0719">Serine esterase</keyword>
<dbReference type="EMBL" id="ML004442">
    <property type="protein sequence ID" value="RKP31391.1"/>
    <property type="molecule type" value="Genomic_DNA"/>
</dbReference>
<dbReference type="AlphaFoldDB" id="A0A4P9ZGL1"/>
<evidence type="ECO:0000256" key="6">
    <source>
        <dbReference type="ARBA" id="ARBA00049203"/>
    </source>
</evidence>
<comment type="catalytic activity">
    <reaction evidence="6">
        <text>[phosphatase 2A protein]-C-terminal L-leucine methyl ester + H2O = [phosphatase 2A protein]-C-terminal L-leucine + methanol + H(+)</text>
        <dbReference type="Rhea" id="RHEA:48548"/>
        <dbReference type="Rhea" id="RHEA-COMP:12134"/>
        <dbReference type="Rhea" id="RHEA-COMP:12135"/>
        <dbReference type="ChEBI" id="CHEBI:15377"/>
        <dbReference type="ChEBI" id="CHEBI:15378"/>
        <dbReference type="ChEBI" id="CHEBI:17790"/>
        <dbReference type="ChEBI" id="CHEBI:90516"/>
        <dbReference type="ChEBI" id="CHEBI:90517"/>
        <dbReference type="EC" id="3.1.1.89"/>
    </reaction>
</comment>
<evidence type="ECO:0000313" key="9">
    <source>
        <dbReference type="EMBL" id="RKP31391.1"/>
    </source>
</evidence>
<feature type="non-terminal residue" evidence="9">
    <location>
        <position position="1"/>
    </location>
</feature>
<dbReference type="PIRSF" id="PIRSF022950">
    <property type="entry name" value="PPase_methylesterase_euk"/>
    <property type="match status" value="1"/>
</dbReference>
<comment type="similarity">
    <text evidence="1">Belongs to the AB hydrolase superfamily.</text>
</comment>
<feature type="active site" evidence="7">
    <location>
        <position position="113"/>
    </location>
</feature>
<feature type="domain" description="AB hydrolase-1" evidence="8">
    <location>
        <begin position="34"/>
        <end position="281"/>
    </location>
</feature>
<evidence type="ECO:0000256" key="5">
    <source>
        <dbReference type="ARBA" id="ARBA00022801"/>
    </source>
</evidence>
<evidence type="ECO:0000313" key="10">
    <source>
        <dbReference type="Proteomes" id="UP000268321"/>
    </source>
</evidence>
<evidence type="ECO:0000259" key="8">
    <source>
        <dbReference type="Pfam" id="PF12697"/>
    </source>
</evidence>
<dbReference type="EC" id="3.1.1.89" evidence="2"/>
<accession>A0A4P9ZGL1</accession>
<dbReference type="Proteomes" id="UP000268321">
    <property type="component" value="Unassembled WGS sequence"/>
</dbReference>
<name>A0A4P9ZGL1_9ASCO</name>
<evidence type="ECO:0000256" key="1">
    <source>
        <dbReference type="ARBA" id="ARBA00008645"/>
    </source>
</evidence>
<dbReference type="InterPro" id="IPR000073">
    <property type="entry name" value="AB_hydrolase_1"/>
</dbReference>
<dbReference type="PANTHER" id="PTHR14189:SF0">
    <property type="entry name" value="PROTEIN PHOSPHATASE METHYLESTERASE 1"/>
    <property type="match status" value="1"/>
</dbReference>
<reference evidence="10" key="1">
    <citation type="journal article" date="2018" name="Nat. Microbiol.">
        <title>Leveraging single-cell genomics to expand the fungal tree of life.</title>
        <authorList>
            <person name="Ahrendt S.R."/>
            <person name="Quandt C.A."/>
            <person name="Ciobanu D."/>
            <person name="Clum A."/>
            <person name="Salamov A."/>
            <person name="Andreopoulos B."/>
            <person name="Cheng J.F."/>
            <person name="Woyke T."/>
            <person name="Pelin A."/>
            <person name="Henrissat B."/>
            <person name="Reynolds N.K."/>
            <person name="Benny G.L."/>
            <person name="Smith M.E."/>
            <person name="James T.Y."/>
            <person name="Grigoriev I.V."/>
        </authorList>
    </citation>
    <scope>NUCLEOTIDE SEQUENCE [LARGE SCALE GENOMIC DNA]</scope>
    <source>
        <strain evidence="10">Baker2002</strain>
    </source>
</reference>
<feature type="active site" evidence="7">
    <location>
        <position position="142"/>
    </location>
</feature>
<protein>
    <recommendedName>
        <fullName evidence="3">Protein phosphatase methylesterase 1</fullName>
        <ecNumber evidence="2">3.1.1.89</ecNumber>
    </recommendedName>
</protein>
<proteinExistence type="inferred from homology"/>
<evidence type="ECO:0000256" key="2">
    <source>
        <dbReference type="ARBA" id="ARBA00013111"/>
    </source>
</evidence>
<keyword evidence="10" id="KW-1185">Reference proteome</keyword>
<dbReference type="OrthoDB" id="194865at2759"/>